<evidence type="ECO:0000313" key="1">
    <source>
        <dbReference type="EMBL" id="CBN79379.1"/>
    </source>
</evidence>
<accession>D8LI43</accession>
<dbReference type="InParanoid" id="D8LI43"/>
<dbReference type="Proteomes" id="UP000002630">
    <property type="component" value="Linkage Group LG28"/>
</dbReference>
<reference evidence="1 2" key="1">
    <citation type="journal article" date="2010" name="Nature">
        <title>The Ectocarpus genome and the independent evolution of multicellularity in brown algae.</title>
        <authorList>
            <person name="Cock J.M."/>
            <person name="Sterck L."/>
            <person name="Rouze P."/>
            <person name="Scornet D."/>
            <person name="Allen A.E."/>
            <person name="Amoutzias G."/>
            <person name="Anthouard V."/>
            <person name="Artiguenave F."/>
            <person name="Aury J.M."/>
            <person name="Badger J.H."/>
            <person name="Beszteri B."/>
            <person name="Billiau K."/>
            <person name="Bonnet E."/>
            <person name="Bothwell J.H."/>
            <person name="Bowler C."/>
            <person name="Boyen C."/>
            <person name="Brownlee C."/>
            <person name="Carrano C.J."/>
            <person name="Charrier B."/>
            <person name="Cho G.Y."/>
            <person name="Coelho S.M."/>
            <person name="Collen J."/>
            <person name="Corre E."/>
            <person name="Da Silva C."/>
            <person name="Delage L."/>
            <person name="Delaroque N."/>
            <person name="Dittami S.M."/>
            <person name="Doulbeau S."/>
            <person name="Elias M."/>
            <person name="Farnham G."/>
            <person name="Gachon C.M."/>
            <person name="Gschloessl B."/>
            <person name="Heesch S."/>
            <person name="Jabbari K."/>
            <person name="Jubin C."/>
            <person name="Kawai H."/>
            <person name="Kimura K."/>
            <person name="Kloareg B."/>
            <person name="Kupper F.C."/>
            <person name="Lang D."/>
            <person name="Le Bail A."/>
            <person name="Leblanc C."/>
            <person name="Lerouge P."/>
            <person name="Lohr M."/>
            <person name="Lopez P.J."/>
            <person name="Martens C."/>
            <person name="Maumus F."/>
            <person name="Michel G."/>
            <person name="Miranda-Saavedra D."/>
            <person name="Morales J."/>
            <person name="Moreau H."/>
            <person name="Motomura T."/>
            <person name="Nagasato C."/>
            <person name="Napoli C.A."/>
            <person name="Nelson D.R."/>
            <person name="Nyvall-Collen P."/>
            <person name="Peters A.F."/>
            <person name="Pommier C."/>
            <person name="Potin P."/>
            <person name="Poulain J."/>
            <person name="Quesneville H."/>
            <person name="Read B."/>
            <person name="Rensing S.A."/>
            <person name="Ritter A."/>
            <person name="Rousvoal S."/>
            <person name="Samanta M."/>
            <person name="Samson G."/>
            <person name="Schroeder D.C."/>
            <person name="Segurens B."/>
            <person name="Strittmatter M."/>
            <person name="Tonon T."/>
            <person name="Tregear J.W."/>
            <person name="Valentin K."/>
            <person name="von Dassow P."/>
            <person name="Yamagishi T."/>
            <person name="Van de Peer Y."/>
            <person name="Wincker P."/>
        </authorList>
    </citation>
    <scope>NUCLEOTIDE SEQUENCE [LARGE SCALE GENOMIC DNA]</scope>
    <source>
        <strain evidence="2">Ec32 / CCAP1310/4</strain>
    </source>
</reference>
<dbReference type="OrthoDB" id="10531926at2759"/>
<sequence>MRSLSPNVVEHILQWLDLASHLRLREASTFDRDETPRRTTTLAARGSEQARRCQLVIFTPDKKTRLHSITLDVTAPSSGSSSSKCGMEPTQHLSSFNSSFSSFLDEASCAKRRNSLPLLIREHRPAEIRFKNMVRGREFSEALRSLELNIDQVRESLCVLDFGLTAGGPRPYQDPRSHHWCMLRLRRLLGPAPLAAVGGAGGGSEDEGEGAVNTELAQLTVELIGAANAAMLVPHLIHGLTGEEQGAGDTPSAEEFRPAAATLGAQVGGLKAYWPCLRELMLSCGIMRGDLEDLAGCLGR</sequence>
<evidence type="ECO:0000313" key="2">
    <source>
        <dbReference type="Proteomes" id="UP000002630"/>
    </source>
</evidence>
<proteinExistence type="predicted"/>
<name>D8LI43_ECTSI</name>
<organism evidence="1 2">
    <name type="scientific">Ectocarpus siliculosus</name>
    <name type="common">Brown alga</name>
    <name type="synonym">Conferva siliculosa</name>
    <dbReference type="NCBI Taxonomy" id="2880"/>
    <lineage>
        <taxon>Eukaryota</taxon>
        <taxon>Sar</taxon>
        <taxon>Stramenopiles</taxon>
        <taxon>Ochrophyta</taxon>
        <taxon>PX clade</taxon>
        <taxon>Phaeophyceae</taxon>
        <taxon>Ectocarpales</taxon>
        <taxon>Ectocarpaceae</taxon>
        <taxon>Ectocarpus</taxon>
    </lineage>
</organism>
<dbReference type="EMBL" id="FN649753">
    <property type="protein sequence ID" value="CBN79379.1"/>
    <property type="molecule type" value="Genomic_DNA"/>
</dbReference>
<protein>
    <submittedName>
        <fullName evidence="1">Uncharacterized protein</fullName>
    </submittedName>
</protein>
<gene>
    <name evidence="1" type="ORF">Esi_0201_0049</name>
</gene>
<keyword evidence="2" id="KW-1185">Reference proteome</keyword>
<dbReference type="AlphaFoldDB" id="D8LI43"/>
<dbReference type="EMBL" id="FN648378">
    <property type="protein sequence ID" value="CBN79379.1"/>
    <property type="molecule type" value="Genomic_DNA"/>
</dbReference>